<protein>
    <submittedName>
        <fullName evidence="6">TetR/AcrR family transcriptional regulator</fullName>
    </submittedName>
</protein>
<evidence type="ECO:0000256" key="1">
    <source>
        <dbReference type="ARBA" id="ARBA00023015"/>
    </source>
</evidence>
<dbReference type="RefSeq" id="WP_331785497.1">
    <property type="nucleotide sequence ID" value="NZ_JAVFKM010000002.1"/>
</dbReference>
<gene>
    <name evidence="6" type="ORF">RB636_04955</name>
</gene>
<dbReference type="PANTHER" id="PTHR30055:SF151">
    <property type="entry name" value="TRANSCRIPTIONAL REGULATORY PROTEIN"/>
    <property type="match status" value="1"/>
</dbReference>
<dbReference type="Pfam" id="PF02909">
    <property type="entry name" value="TetR_C_1"/>
    <property type="match status" value="1"/>
</dbReference>
<dbReference type="SUPFAM" id="SSF46689">
    <property type="entry name" value="Homeodomain-like"/>
    <property type="match status" value="1"/>
</dbReference>
<dbReference type="Pfam" id="PF00440">
    <property type="entry name" value="TetR_N"/>
    <property type="match status" value="1"/>
</dbReference>
<sequence>MTTEHSGSGDAARSMELLWGTGERPTRGPKPGLTLDRIVSAAVTVADAEGIGAVSMRRVAAELGVGTMSLYRYVPGKGELLDLMLDKIAAFGADAFPGPEAGWRAVLENVARRAWQLHHRHPWLLQVDQTRPLLGPNSVDVLEHTVRGMSGLALPDPEKMRLLMVVEGYVAGAARTRLNSATAEKRTGLTDEEWWKIQGPFLVKAMESGRYPYLAGLSEDTFSFEDDCDDEGDALFELGLGRLLDGFAAYIEKQGG</sequence>
<organism evidence="6 7">
    <name type="scientific">Streptomyces chrestomyceticus</name>
    <dbReference type="NCBI Taxonomy" id="68185"/>
    <lineage>
        <taxon>Bacteria</taxon>
        <taxon>Bacillati</taxon>
        <taxon>Actinomycetota</taxon>
        <taxon>Actinomycetes</taxon>
        <taxon>Kitasatosporales</taxon>
        <taxon>Streptomycetaceae</taxon>
        <taxon>Streptomyces</taxon>
    </lineage>
</organism>
<dbReference type="InterPro" id="IPR036271">
    <property type="entry name" value="Tet_transcr_reg_TetR-rel_C_sf"/>
</dbReference>
<evidence type="ECO:0000256" key="2">
    <source>
        <dbReference type="ARBA" id="ARBA00023125"/>
    </source>
</evidence>
<dbReference type="PANTHER" id="PTHR30055">
    <property type="entry name" value="HTH-TYPE TRANSCRIPTIONAL REGULATOR RUTR"/>
    <property type="match status" value="1"/>
</dbReference>
<dbReference type="InterPro" id="IPR004111">
    <property type="entry name" value="Repressor_TetR_C"/>
</dbReference>
<evidence type="ECO:0000256" key="3">
    <source>
        <dbReference type="ARBA" id="ARBA00023163"/>
    </source>
</evidence>
<dbReference type="Proteomes" id="UP001348265">
    <property type="component" value="Unassembled WGS sequence"/>
</dbReference>
<evidence type="ECO:0000313" key="7">
    <source>
        <dbReference type="Proteomes" id="UP001348265"/>
    </source>
</evidence>
<dbReference type="InterPro" id="IPR001647">
    <property type="entry name" value="HTH_TetR"/>
</dbReference>
<comment type="caution">
    <text evidence="6">The sequence shown here is derived from an EMBL/GenBank/DDBJ whole genome shotgun (WGS) entry which is preliminary data.</text>
</comment>
<evidence type="ECO:0000259" key="5">
    <source>
        <dbReference type="PROSITE" id="PS50977"/>
    </source>
</evidence>
<dbReference type="InterPro" id="IPR050109">
    <property type="entry name" value="HTH-type_TetR-like_transc_reg"/>
</dbReference>
<dbReference type="Gene3D" id="1.10.357.10">
    <property type="entry name" value="Tetracycline Repressor, domain 2"/>
    <property type="match status" value="1"/>
</dbReference>
<reference evidence="6 7" key="1">
    <citation type="submission" date="2023-08" db="EMBL/GenBank/DDBJ databases">
        <authorList>
            <person name="Sharma P."/>
            <person name="Verma V."/>
            <person name="Mohan M.K."/>
            <person name="Dubey A.K."/>
        </authorList>
    </citation>
    <scope>NUCLEOTIDE SEQUENCE [LARGE SCALE GENOMIC DNA]</scope>
    <source>
        <strain evidence="6 7">ADP4</strain>
    </source>
</reference>
<keyword evidence="7" id="KW-1185">Reference proteome</keyword>
<feature type="domain" description="HTH tetR-type" evidence="5">
    <location>
        <begin position="32"/>
        <end position="92"/>
    </location>
</feature>
<keyword evidence="3" id="KW-0804">Transcription</keyword>
<accession>A0ABU7WP85</accession>
<keyword evidence="1" id="KW-0805">Transcription regulation</keyword>
<dbReference type="PROSITE" id="PS50977">
    <property type="entry name" value="HTH_TETR_2"/>
    <property type="match status" value="1"/>
</dbReference>
<feature type="DNA-binding region" description="H-T-H motif" evidence="4">
    <location>
        <begin position="55"/>
        <end position="74"/>
    </location>
</feature>
<evidence type="ECO:0000313" key="6">
    <source>
        <dbReference type="EMBL" id="MEF3112550.1"/>
    </source>
</evidence>
<evidence type="ECO:0000256" key="4">
    <source>
        <dbReference type="PROSITE-ProRule" id="PRU00335"/>
    </source>
</evidence>
<proteinExistence type="predicted"/>
<keyword evidence="2 4" id="KW-0238">DNA-binding</keyword>
<name>A0ABU7WP85_9ACTN</name>
<dbReference type="SUPFAM" id="SSF48498">
    <property type="entry name" value="Tetracyclin repressor-like, C-terminal domain"/>
    <property type="match status" value="1"/>
</dbReference>
<dbReference type="InterPro" id="IPR009057">
    <property type="entry name" value="Homeodomain-like_sf"/>
</dbReference>
<dbReference type="EMBL" id="JAVFKM010000002">
    <property type="protein sequence ID" value="MEF3112550.1"/>
    <property type="molecule type" value="Genomic_DNA"/>
</dbReference>
<dbReference type="Gene3D" id="1.10.10.60">
    <property type="entry name" value="Homeodomain-like"/>
    <property type="match status" value="1"/>
</dbReference>